<dbReference type="PANTHER" id="PTHR10029:SF3">
    <property type="entry name" value="ACYLPHOSPHATASE-RELATED"/>
    <property type="match status" value="1"/>
</dbReference>
<feature type="active site" evidence="5">
    <location>
        <position position="34"/>
    </location>
</feature>
<comment type="caution">
    <text evidence="8">The sequence shown here is derived from an EMBL/GenBank/DDBJ whole genome shotgun (WGS) entry which is preliminary data.</text>
</comment>
<dbReference type="EC" id="3.6.1.7" evidence="2 5"/>
<evidence type="ECO:0000256" key="6">
    <source>
        <dbReference type="RuleBase" id="RU004168"/>
    </source>
</evidence>
<proteinExistence type="inferred from homology"/>
<evidence type="ECO:0000256" key="3">
    <source>
        <dbReference type="ARBA" id="ARBA00022801"/>
    </source>
</evidence>
<dbReference type="PROSITE" id="PS51160">
    <property type="entry name" value="ACYLPHOSPHATASE_3"/>
    <property type="match status" value="1"/>
</dbReference>
<comment type="catalytic activity">
    <reaction evidence="4 5">
        <text>an acyl phosphate + H2O = a carboxylate + phosphate + H(+)</text>
        <dbReference type="Rhea" id="RHEA:14965"/>
        <dbReference type="ChEBI" id="CHEBI:15377"/>
        <dbReference type="ChEBI" id="CHEBI:15378"/>
        <dbReference type="ChEBI" id="CHEBI:29067"/>
        <dbReference type="ChEBI" id="CHEBI:43474"/>
        <dbReference type="ChEBI" id="CHEBI:59918"/>
        <dbReference type="EC" id="3.6.1.7"/>
    </reaction>
</comment>
<accession>A0A8K0JLL1</accession>
<dbReference type="InterPro" id="IPR001792">
    <property type="entry name" value="Acylphosphatase-like_dom"/>
</dbReference>
<protein>
    <recommendedName>
        <fullName evidence="2 5">acylphosphatase</fullName>
        <ecNumber evidence="2 5">3.6.1.7</ecNumber>
    </recommendedName>
</protein>
<evidence type="ECO:0000256" key="5">
    <source>
        <dbReference type="PROSITE-ProRule" id="PRU00520"/>
    </source>
</evidence>
<gene>
    <name evidence="8" type="ORF">FFLO_02997</name>
</gene>
<sequence>MSLFNLRRLTTMASANKSIVHFKAGGSSQGVCFRAETKDQATAMGLTGWCHNHPDSSVEGVAYGPTEKIKEFRKYLAEGPSAASVERVEYIREVDGPEKQVVDELIDGNNKGEFEVRRH</sequence>
<dbReference type="AlphaFoldDB" id="A0A8K0JLL1"/>
<dbReference type="InterPro" id="IPR020456">
    <property type="entry name" value="Acylphosphatase"/>
</dbReference>
<name>A0A8K0JLL1_9TREE</name>
<organism evidence="8 9">
    <name type="scientific">Filobasidium floriforme</name>
    <dbReference type="NCBI Taxonomy" id="5210"/>
    <lineage>
        <taxon>Eukaryota</taxon>
        <taxon>Fungi</taxon>
        <taxon>Dikarya</taxon>
        <taxon>Basidiomycota</taxon>
        <taxon>Agaricomycotina</taxon>
        <taxon>Tremellomycetes</taxon>
        <taxon>Filobasidiales</taxon>
        <taxon>Filobasidiaceae</taxon>
        <taxon>Filobasidium</taxon>
    </lineage>
</organism>
<comment type="similarity">
    <text evidence="1 6">Belongs to the acylphosphatase family.</text>
</comment>
<dbReference type="Pfam" id="PF00708">
    <property type="entry name" value="Acylphosphatase"/>
    <property type="match status" value="1"/>
</dbReference>
<feature type="active site" evidence="5">
    <location>
        <position position="52"/>
    </location>
</feature>
<dbReference type="Proteomes" id="UP000812966">
    <property type="component" value="Unassembled WGS sequence"/>
</dbReference>
<dbReference type="InterPro" id="IPR036046">
    <property type="entry name" value="Acylphosphatase-like_dom_sf"/>
</dbReference>
<evidence type="ECO:0000313" key="9">
    <source>
        <dbReference type="Proteomes" id="UP000812966"/>
    </source>
</evidence>
<evidence type="ECO:0000256" key="4">
    <source>
        <dbReference type="ARBA" id="ARBA00047645"/>
    </source>
</evidence>
<keyword evidence="3 5" id="KW-0378">Hydrolase</keyword>
<reference evidence="8" key="1">
    <citation type="submission" date="2020-04" db="EMBL/GenBank/DDBJ databases">
        <title>Analysis of mating type loci in Filobasidium floriforme.</title>
        <authorList>
            <person name="Nowrousian M."/>
        </authorList>
    </citation>
    <scope>NUCLEOTIDE SEQUENCE</scope>
    <source>
        <strain evidence="8">CBS 6242</strain>
    </source>
</reference>
<evidence type="ECO:0000259" key="7">
    <source>
        <dbReference type="PROSITE" id="PS51160"/>
    </source>
</evidence>
<dbReference type="SUPFAM" id="SSF54975">
    <property type="entry name" value="Acylphosphatase/BLUF domain-like"/>
    <property type="match status" value="1"/>
</dbReference>
<feature type="domain" description="Acylphosphatase-like" evidence="7">
    <location>
        <begin position="19"/>
        <end position="118"/>
    </location>
</feature>
<dbReference type="EMBL" id="JABELV010000052">
    <property type="protein sequence ID" value="KAG7553565.1"/>
    <property type="molecule type" value="Genomic_DNA"/>
</dbReference>
<keyword evidence="9" id="KW-1185">Reference proteome</keyword>
<evidence type="ECO:0000313" key="8">
    <source>
        <dbReference type="EMBL" id="KAG7553565.1"/>
    </source>
</evidence>
<dbReference type="GO" id="GO:0003998">
    <property type="term" value="F:acylphosphatase activity"/>
    <property type="evidence" value="ECO:0007669"/>
    <property type="project" value="UniProtKB-EC"/>
</dbReference>
<dbReference type="Gene3D" id="3.30.70.100">
    <property type="match status" value="1"/>
</dbReference>
<dbReference type="PANTHER" id="PTHR10029">
    <property type="entry name" value="ACYLPHOSPHATASE"/>
    <property type="match status" value="1"/>
</dbReference>
<evidence type="ECO:0000256" key="1">
    <source>
        <dbReference type="ARBA" id="ARBA00005614"/>
    </source>
</evidence>
<evidence type="ECO:0000256" key="2">
    <source>
        <dbReference type="ARBA" id="ARBA00012150"/>
    </source>
</evidence>
<dbReference type="PRINTS" id="PR00112">
    <property type="entry name" value="ACYLPHPHTASE"/>
</dbReference>